<dbReference type="SUPFAM" id="SSF50475">
    <property type="entry name" value="FMN-binding split barrel"/>
    <property type="match status" value="1"/>
</dbReference>
<evidence type="ECO:0000313" key="1">
    <source>
        <dbReference type="EMBL" id="MCL7715242.1"/>
    </source>
</evidence>
<accession>A0ABT0SIS2</accession>
<dbReference type="InterPro" id="IPR012349">
    <property type="entry name" value="Split_barrel_FMN-bd"/>
</dbReference>
<sequence length="215" mass="23181">MGHVRDRRYAPRGQDDVLRLLAAHPFAWLVSAGGEDAAFTPLPLRAECDAAGHLVALRGHLARRNPHVARLRRDGRAQALVMGPQAYVSASWLDDRTQAPSWNYVAAMFDLDVVVSEEPEAIRGELDALVTQMEAGRPGAWGLADMGERYARLASGVSALRGTVREVRATFKLGQDEARHDFAQLLAGLQGAGEASLVAWMQAFAGDAEAGGERA</sequence>
<organism evidence="1 2">
    <name type="scientific">Stenotrophomonas mori</name>
    <dbReference type="NCBI Taxonomy" id="2871096"/>
    <lineage>
        <taxon>Bacteria</taxon>
        <taxon>Pseudomonadati</taxon>
        <taxon>Pseudomonadota</taxon>
        <taxon>Gammaproteobacteria</taxon>
        <taxon>Lysobacterales</taxon>
        <taxon>Lysobacteraceae</taxon>
        <taxon>Stenotrophomonas</taxon>
    </lineage>
</organism>
<dbReference type="Gene3D" id="2.30.110.10">
    <property type="entry name" value="Electron Transport, Fmn-binding Protein, Chain A"/>
    <property type="match status" value="1"/>
</dbReference>
<dbReference type="PANTHER" id="PTHR35802:SF1">
    <property type="entry name" value="PROTEASE SYNTHASE AND SPORULATION PROTEIN PAI 2"/>
    <property type="match status" value="1"/>
</dbReference>
<protein>
    <submittedName>
        <fullName evidence="1">FMN-binding negative transcriptional regulator</fullName>
    </submittedName>
</protein>
<keyword evidence="2" id="KW-1185">Reference proteome</keyword>
<dbReference type="RefSeq" id="WP_250064637.1">
    <property type="nucleotide sequence ID" value="NZ_JAIKTS010000004.1"/>
</dbReference>
<evidence type="ECO:0000313" key="2">
    <source>
        <dbReference type="Proteomes" id="UP001431235"/>
    </source>
</evidence>
<dbReference type="PIRSF" id="PIRSF010372">
    <property type="entry name" value="PaiB"/>
    <property type="match status" value="1"/>
</dbReference>
<gene>
    <name evidence="1" type="ORF">K5L01_11375</name>
</gene>
<dbReference type="Pfam" id="PF04299">
    <property type="entry name" value="FMN_bind_2"/>
    <property type="match status" value="1"/>
</dbReference>
<dbReference type="InterPro" id="IPR007396">
    <property type="entry name" value="TR_PAI2-type"/>
</dbReference>
<dbReference type="PANTHER" id="PTHR35802">
    <property type="entry name" value="PROTEASE SYNTHASE AND SPORULATION PROTEIN PAI 2"/>
    <property type="match status" value="1"/>
</dbReference>
<proteinExistence type="predicted"/>
<name>A0ABT0SIS2_9GAMM</name>
<dbReference type="Proteomes" id="UP001431235">
    <property type="component" value="Unassembled WGS sequence"/>
</dbReference>
<comment type="caution">
    <text evidence="1">The sequence shown here is derived from an EMBL/GenBank/DDBJ whole genome shotgun (WGS) entry which is preliminary data.</text>
</comment>
<reference evidence="1 2" key="1">
    <citation type="submission" date="2021-08" db="EMBL/GenBank/DDBJ databases">
        <title>Novel members of of the genus Stenotrophomonas from differernt environment.</title>
        <authorList>
            <person name="Deng Y."/>
        </authorList>
    </citation>
    <scope>NUCLEOTIDE SEQUENCE [LARGE SCALE GENOMIC DNA]</scope>
    <source>
        <strain evidence="1 2">CPCC 101365</strain>
    </source>
</reference>
<dbReference type="EMBL" id="JAIKTS010000004">
    <property type="protein sequence ID" value="MCL7715242.1"/>
    <property type="molecule type" value="Genomic_DNA"/>
</dbReference>